<keyword evidence="3" id="KW-1185">Reference proteome</keyword>
<sequence>MIAMKRHKHCCGPRTSRGFSLMEVIVATSISLVVTASMVGLMINSLSNTSRVVKMSKLTDDMRIALQMMTRDVRRSNYSADAVLCFANPDCASDGTVAWSGDVQISQDGDCFIYQLDRDFDGDMTENGAGAFRRTVQNGVGVIEMWVGSTVPDCDGVNANWGLVTDPNDITITGFSVDDTLSYAEVIWDDGEGNQFQQKVRKLRLSISGELTTDASISRRIDDVIKLRNNLYM</sequence>
<keyword evidence="1" id="KW-0472">Membrane</keyword>
<proteinExistence type="predicted"/>
<reference evidence="2 3" key="1">
    <citation type="submission" date="2024-02" db="EMBL/GenBank/DDBJ databases">
        <title>A novel Wenzhouxiangellaceae bacterium, isolated from coastal sediments.</title>
        <authorList>
            <person name="Du Z.-J."/>
            <person name="Ye Y.-Q."/>
            <person name="Zhang X.-Y."/>
        </authorList>
    </citation>
    <scope>NUCLEOTIDE SEQUENCE [LARGE SCALE GENOMIC DNA]</scope>
    <source>
        <strain evidence="2 3">CH-27</strain>
    </source>
</reference>
<dbReference type="NCBIfam" id="TIGR02532">
    <property type="entry name" value="IV_pilin_GFxxxE"/>
    <property type="match status" value="1"/>
</dbReference>
<organism evidence="2 3">
    <name type="scientific">Elongatibacter sediminis</name>
    <dbReference type="NCBI Taxonomy" id="3119006"/>
    <lineage>
        <taxon>Bacteria</taxon>
        <taxon>Pseudomonadati</taxon>
        <taxon>Pseudomonadota</taxon>
        <taxon>Gammaproteobacteria</taxon>
        <taxon>Chromatiales</taxon>
        <taxon>Wenzhouxiangellaceae</taxon>
        <taxon>Elongatibacter</taxon>
    </lineage>
</organism>
<accession>A0AAW9RGE8</accession>
<dbReference type="InterPro" id="IPR012902">
    <property type="entry name" value="N_methyl_site"/>
</dbReference>
<dbReference type="EMBL" id="JAZHOG010000008">
    <property type="protein sequence ID" value="MEJ8568494.1"/>
    <property type="molecule type" value="Genomic_DNA"/>
</dbReference>
<feature type="transmembrane region" description="Helical" evidence="1">
    <location>
        <begin position="21"/>
        <end position="43"/>
    </location>
</feature>
<dbReference type="Proteomes" id="UP001359886">
    <property type="component" value="Unassembled WGS sequence"/>
</dbReference>
<dbReference type="AlphaFoldDB" id="A0AAW9RGE8"/>
<comment type="caution">
    <text evidence="2">The sequence shown here is derived from an EMBL/GenBank/DDBJ whole genome shotgun (WGS) entry which is preliminary data.</text>
</comment>
<evidence type="ECO:0000256" key="1">
    <source>
        <dbReference type="SAM" id="Phobius"/>
    </source>
</evidence>
<dbReference type="RefSeq" id="WP_354695816.1">
    <property type="nucleotide sequence ID" value="NZ_JAZHOG010000008.1"/>
</dbReference>
<name>A0AAW9RGE8_9GAMM</name>
<evidence type="ECO:0000313" key="3">
    <source>
        <dbReference type="Proteomes" id="UP001359886"/>
    </source>
</evidence>
<keyword evidence="1" id="KW-1133">Transmembrane helix</keyword>
<evidence type="ECO:0000313" key="2">
    <source>
        <dbReference type="EMBL" id="MEJ8568494.1"/>
    </source>
</evidence>
<gene>
    <name evidence="2" type="ORF">V3330_12745</name>
</gene>
<keyword evidence="1" id="KW-0812">Transmembrane</keyword>
<protein>
    <submittedName>
        <fullName evidence="2">Prepilin-type N-terminal cleavage/methylation domain-containing protein</fullName>
    </submittedName>
</protein>